<evidence type="ECO:0000313" key="2">
    <source>
        <dbReference type="Proteomes" id="UP001062846"/>
    </source>
</evidence>
<dbReference type="Proteomes" id="UP001062846">
    <property type="component" value="Chromosome 1"/>
</dbReference>
<name>A0ACC0Q4R9_RHOML</name>
<evidence type="ECO:0000313" key="1">
    <source>
        <dbReference type="EMBL" id="KAI8571872.1"/>
    </source>
</evidence>
<sequence>MTEGKETTGVPVTYREEDVLYRPAATSSSHWPISKHYVAEHLSNEVLARLLADNPAISKIVLKAKEDCARAIAASEVAERAEREQREREEPMRYGGRGEGQSGVAEGGGDGDQCRKQETGGEDVRHTLEPDPHAIEETGAAGPSAELVGSGTALGGPFVVGGSSEVGGSSGTSGDETGPGGSPPRDPARGKGTVTEGKDTTGVPVTYKEEDVLYRPAATSSSHWPINKHDVAEHLSDKALAKLFADNPQLARSC</sequence>
<proteinExistence type="predicted"/>
<comment type="caution">
    <text evidence="1">The sequence shown here is derived from an EMBL/GenBank/DDBJ whole genome shotgun (WGS) entry which is preliminary data.</text>
</comment>
<reference evidence="1" key="1">
    <citation type="submission" date="2022-02" db="EMBL/GenBank/DDBJ databases">
        <title>Plant Genome Project.</title>
        <authorList>
            <person name="Zhang R.-G."/>
        </authorList>
    </citation>
    <scope>NUCLEOTIDE SEQUENCE</scope>
    <source>
        <strain evidence="1">AT1</strain>
    </source>
</reference>
<keyword evidence="2" id="KW-1185">Reference proteome</keyword>
<dbReference type="EMBL" id="CM046388">
    <property type="protein sequence ID" value="KAI8571872.1"/>
    <property type="molecule type" value="Genomic_DNA"/>
</dbReference>
<protein>
    <submittedName>
        <fullName evidence="1">Uncharacterized protein</fullName>
    </submittedName>
</protein>
<gene>
    <name evidence="1" type="ORF">RHMOL_Rhmol01G0153500</name>
</gene>
<accession>A0ACC0Q4R9</accession>
<organism evidence="1 2">
    <name type="scientific">Rhododendron molle</name>
    <name type="common">Chinese azalea</name>
    <name type="synonym">Azalea mollis</name>
    <dbReference type="NCBI Taxonomy" id="49168"/>
    <lineage>
        <taxon>Eukaryota</taxon>
        <taxon>Viridiplantae</taxon>
        <taxon>Streptophyta</taxon>
        <taxon>Embryophyta</taxon>
        <taxon>Tracheophyta</taxon>
        <taxon>Spermatophyta</taxon>
        <taxon>Magnoliopsida</taxon>
        <taxon>eudicotyledons</taxon>
        <taxon>Gunneridae</taxon>
        <taxon>Pentapetalae</taxon>
        <taxon>asterids</taxon>
        <taxon>Ericales</taxon>
        <taxon>Ericaceae</taxon>
        <taxon>Ericoideae</taxon>
        <taxon>Rhodoreae</taxon>
        <taxon>Rhododendron</taxon>
    </lineage>
</organism>